<name>A0A1N6HCJ6_9GAMM</name>
<accession>A0A1N6HCJ6</accession>
<evidence type="ECO:0000313" key="3">
    <source>
        <dbReference type="Proteomes" id="UP000198461"/>
    </source>
</evidence>
<evidence type="ECO:0000256" key="1">
    <source>
        <dbReference type="SAM" id="MobiDB-lite"/>
    </source>
</evidence>
<dbReference type="Proteomes" id="UP000198461">
    <property type="component" value="Unassembled WGS sequence"/>
</dbReference>
<protein>
    <recommendedName>
        <fullName evidence="4">DUF748 domain-containing protein</fullName>
    </recommendedName>
</protein>
<feature type="region of interest" description="Disordered" evidence="1">
    <location>
        <begin position="519"/>
        <end position="543"/>
    </location>
</feature>
<evidence type="ECO:0000313" key="2">
    <source>
        <dbReference type="EMBL" id="SIO17417.1"/>
    </source>
</evidence>
<dbReference type="EMBL" id="FSRE01000004">
    <property type="protein sequence ID" value="SIO17417.1"/>
    <property type="molecule type" value="Genomic_DNA"/>
</dbReference>
<dbReference type="InterPro" id="IPR008023">
    <property type="entry name" value="DUF748"/>
</dbReference>
<gene>
    <name evidence="2" type="ORF">SAMN05443662_1652</name>
</gene>
<evidence type="ECO:0008006" key="4">
    <source>
        <dbReference type="Google" id="ProtNLM"/>
    </source>
</evidence>
<keyword evidence="3" id="KW-1185">Reference proteome</keyword>
<feature type="compositionally biased region" description="Polar residues" evidence="1">
    <location>
        <begin position="519"/>
        <end position="533"/>
    </location>
</feature>
<dbReference type="Pfam" id="PF05359">
    <property type="entry name" value="DUF748"/>
    <property type="match status" value="1"/>
</dbReference>
<sequence>MFHVKHIAELLRIVLLAILLLMVWLSLAWQPLLRMGLETALHELGFTHARVGDVGGNPLRGQLWIRELRFDQHQYLEQVHLAVDVAAALKGRLAVHGIEINGGAVSLAFDRDALHWGHVTVPLQSEPNTPATAPALPFPFSLKRAVVKNLRVELKPGTTTQSVRIQNVRLAAIHLPFEDQPLKADWDLFWENSRISGEATVDVPAQHAQGFIGIQQLNAAQLEPWLKHYAPDAAELAFETLTQNWRFDATGLDPAHFKLWGSGSIQALKINKQQAGRVDIKGTLRGEYTDKKLSVNFAGTGSAHDLRTPEVLLGRATFNATALQVTRSGNTFNAHFKGATRLEGLAAMQADTRLHLNTLRGDGLDVQVKADPRSHVQLSLGGQLRAEALKIQTEATRLKVAEMAFSGGVPDFLRATVFAKGNKPPEIGLAGLSGQLKGVEATSVGQSLQVGSVALAEASYDKTGVQWQAIVVDRADARNGEDRVLVNALRVAAGDGDLSQRRLNVQKVAIDGALLHWEQPQTPDTKSSSQLNTPHPAASSGETSPVWGVSVGQFLLQQGVLDLHLRAPAPAAERLLVRRLQLNDFSTVSSRSATFSMDAVRPPFGKITSAGSLQWLPQHALDATLQARDLDLTAWTPWIRQVLEVGLNSGTLNVDAKGQLRGSRLNVDTQLTLYGVEFDDTTAANSSKPANPLASSQTAGEALALQQALKLLEEDDGIIRLRLPISGDLDDPQFHFMDVFRILFKKAVQQAAVTGLSQLLQPYATYLTVGKFLYEQITAIRLAPIEFVPGSTRMKTPSAYLDKIATLVKKRPKLVVKLCAQAARADQQALQKAGQLPKGAAGDKVSATLISLVRQRQVQVKRAILQRAGNIDSARLVLCRPLARLSEQPPRIELLVE</sequence>
<dbReference type="AlphaFoldDB" id="A0A1N6HCJ6"/>
<reference evidence="2 3" key="1">
    <citation type="submission" date="2016-11" db="EMBL/GenBank/DDBJ databases">
        <authorList>
            <person name="Jaros S."/>
            <person name="Januszkiewicz K."/>
            <person name="Wedrychowicz H."/>
        </authorList>
    </citation>
    <scope>NUCLEOTIDE SEQUENCE [LARGE SCALE GENOMIC DNA]</scope>
    <source>
        <strain evidence="2 3">DSM 17737</strain>
    </source>
</reference>
<dbReference type="STRING" id="364032.SAMN05443662_1652"/>
<organism evidence="2 3">
    <name type="scientific">Sulfurivirga caldicuralii</name>
    <dbReference type="NCBI Taxonomy" id="364032"/>
    <lineage>
        <taxon>Bacteria</taxon>
        <taxon>Pseudomonadati</taxon>
        <taxon>Pseudomonadota</taxon>
        <taxon>Gammaproteobacteria</taxon>
        <taxon>Thiotrichales</taxon>
        <taxon>Piscirickettsiaceae</taxon>
        <taxon>Sulfurivirga</taxon>
    </lineage>
</organism>
<proteinExistence type="predicted"/>